<feature type="region of interest" description="Disordered" evidence="2">
    <location>
        <begin position="1"/>
        <end position="21"/>
    </location>
</feature>
<dbReference type="EMBL" id="JARKIB010000084">
    <property type="protein sequence ID" value="KAJ7745112.1"/>
    <property type="molecule type" value="Genomic_DNA"/>
</dbReference>
<dbReference type="Gene3D" id="1.20.5.340">
    <property type="match status" value="1"/>
</dbReference>
<feature type="compositionally biased region" description="Polar residues" evidence="2">
    <location>
        <begin position="10"/>
        <end position="21"/>
    </location>
</feature>
<keyword evidence="1" id="KW-0175">Coiled coil</keyword>
<dbReference type="AlphaFoldDB" id="A0AAD7IMG2"/>
<proteinExistence type="predicted"/>
<evidence type="ECO:0000313" key="4">
    <source>
        <dbReference type="Proteomes" id="UP001215598"/>
    </source>
</evidence>
<feature type="coiled-coil region" evidence="1">
    <location>
        <begin position="116"/>
        <end position="163"/>
    </location>
</feature>
<reference evidence="3" key="1">
    <citation type="submission" date="2023-03" db="EMBL/GenBank/DDBJ databases">
        <title>Massive genome expansion in bonnet fungi (Mycena s.s.) driven by repeated elements and novel gene families across ecological guilds.</title>
        <authorList>
            <consortium name="Lawrence Berkeley National Laboratory"/>
            <person name="Harder C.B."/>
            <person name="Miyauchi S."/>
            <person name="Viragh M."/>
            <person name="Kuo A."/>
            <person name="Thoen E."/>
            <person name="Andreopoulos B."/>
            <person name="Lu D."/>
            <person name="Skrede I."/>
            <person name="Drula E."/>
            <person name="Henrissat B."/>
            <person name="Morin E."/>
            <person name="Kohler A."/>
            <person name="Barry K."/>
            <person name="LaButti K."/>
            <person name="Morin E."/>
            <person name="Salamov A."/>
            <person name="Lipzen A."/>
            <person name="Mereny Z."/>
            <person name="Hegedus B."/>
            <person name="Baldrian P."/>
            <person name="Stursova M."/>
            <person name="Weitz H."/>
            <person name="Taylor A."/>
            <person name="Grigoriev I.V."/>
            <person name="Nagy L.G."/>
            <person name="Martin F."/>
            <person name="Kauserud H."/>
        </authorList>
    </citation>
    <scope>NUCLEOTIDE SEQUENCE</scope>
    <source>
        <strain evidence="3">CBHHK182m</strain>
    </source>
</reference>
<sequence>MEFLEPRNSAMDSVSQSSGSTISPETAYVAELAIALQAAKKRIRELENDNLLALNTPEDSANQLTAVNLAGQVLSKNYGHLNEIMREHLSMMQSTFLELRRKQVPQIGRGDQDQTLAALEATNAKLAAENEKLKTRTVSLAEFREVERENEELSTRCAELQGEAADTAALQTKYDALKKRCAWLDQTRAGLDRKTGDLIRASSDWQIKHDAIETRFTELVEAYSALQSQHDAIKQTCVHLKSTKAGLSRKINELLQAPSELQSKNDALEKRCATLRGQNANLNKKIRKLLSTTPDAPANNSSKKRKNPPPDPEVGSESIGRSVKRRKRATASQKKNKNRCKSD</sequence>
<evidence type="ECO:0000256" key="1">
    <source>
        <dbReference type="SAM" id="Coils"/>
    </source>
</evidence>
<accession>A0AAD7IMG2</accession>
<keyword evidence="4" id="KW-1185">Reference proteome</keyword>
<evidence type="ECO:0000256" key="2">
    <source>
        <dbReference type="SAM" id="MobiDB-lite"/>
    </source>
</evidence>
<dbReference type="Proteomes" id="UP001215598">
    <property type="component" value="Unassembled WGS sequence"/>
</dbReference>
<organism evidence="3 4">
    <name type="scientific">Mycena metata</name>
    <dbReference type="NCBI Taxonomy" id="1033252"/>
    <lineage>
        <taxon>Eukaryota</taxon>
        <taxon>Fungi</taxon>
        <taxon>Dikarya</taxon>
        <taxon>Basidiomycota</taxon>
        <taxon>Agaricomycotina</taxon>
        <taxon>Agaricomycetes</taxon>
        <taxon>Agaricomycetidae</taxon>
        <taxon>Agaricales</taxon>
        <taxon>Marasmiineae</taxon>
        <taxon>Mycenaceae</taxon>
        <taxon>Mycena</taxon>
    </lineage>
</organism>
<gene>
    <name evidence="3" type="ORF">B0H16DRAFT_1693051</name>
</gene>
<feature type="coiled-coil region" evidence="1">
    <location>
        <begin position="29"/>
        <end position="56"/>
    </location>
</feature>
<protein>
    <submittedName>
        <fullName evidence="3">Uncharacterized protein</fullName>
    </submittedName>
</protein>
<feature type="region of interest" description="Disordered" evidence="2">
    <location>
        <begin position="290"/>
        <end position="343"/>
    </location>
</feature>
<feature type="compositionally biased region" description="Polar residues" evidence="2">
    <location>
        <begin position="290"/>
        <end position="301"/>
    </location>
</feature>
<comment type="caution">
    <text evidence="3">The sequence shown here is derived from an EMBL/GenBank/DDBJ whole genome shotgun (WGS) entry which is preliminary data.</text>
</comment>
<feature type="compositionally biased region" description="Basic residues" evidence="2">
    <location>
        <begin position="322"/>
        <end position="343"/>
    </location>
</feature>
<name>A0AAD7IMG2_9AGAR</name>
<evidence type="ECO:0000313" key="3">
    <source>
        <dbReference type="EMBL" id="KAJ7745112.1"/>
    </source>
</evidence>